<evidence type="ECO:0000313" key="2">
    <source>
        <dbReference type="EMBL" id="CAD2213678.1"/>
    </source>
</evidence>
<feature type="compositionally biased region" description="Basic and acidic residues" evidence="1">
    <location>
        <begin position="64"/>
        <end position="75"/>
    </location>
</feature>
<accession>A0A7G2C1N1</accession>
<dbReference type="AlphaFoldDB" id="A0A7G2C1N1"/>
<gene>
    <name evidence="2" type="ORF">ADEAN_000112100</name>
</gene>
<feature type="region of interest" description="Disordered" evidence="1">
    <location>
        <begin position="203"/>
        <end position="225"/>
    </location>
</feature>
<feature type="region of interest" description="Disordered" evidence="1">
    <location>
        <begin position="60"/>
        <end position="82"/>
    </location>
</feature>
<feature type="compositionally biased region" description="Basic and acidic residues" evidence="1">
    <location>
        <begin position="117"/>
        <end position="132"/>
    </location>
</feature>
<dbReference type="Proteomes" id="UP000515908">
    <property type="component" value="Chromosome 02"/>
</dbReference>
<sequence length="469" mass="51391">MSTQIRAENPLLVTRQRLTTVHYNAPRSNGSKEETKEAGRPVYNTVQQRYTRPIRSFSQVFNDGKGRGNRGRETKNGSAPTVPVEIILKEALPKPIELTSALPRAADRSTSVSVVSDGDKKINGSHAQEGHSKGGASSEKGSSKKKSHHKVKSKNEKKEDANPHQSEGPSDHASEEELSSGQLYASHTLIWNYGEMDLRHRQDGDSRLDDEQEEGFDTTESNEYEFSYEGYASIGSLSGGDSAANSPTHQENRGPAKVFTTGGEITIPVGIEGIVVHNSAGHKPRPPGHVRHLYANRGPPVVAQPLIERDDHTAAIGGGGVATDADHWQKVDRMNREMRTGVRRGGGGERTNSAGEFRSPMRRVWVDCATVSALVRTLIDGELVSSPVAVVRPVPDATSDGVDTADEYQILTRALRDSRGATVQVVANGYFNETKRRFIQEKNERREALSKEIYGEPHTYTMNPKNRAV</sequence>
<protein>
    <submittedName>
        <fullName evidence="2">Uncharacterized protein</fullName>
    </submittedName>
</protein>
<organism evidence="2 3">
    <name type="scientific">Angomonas deanei</name>
    <dbReference type="NCBI Taxonomy" id="59799"/>
    <lineage>
        <taxon>Eukaryota</taxon>
        <taxon>Discoba</taxon>
        <taxon>Euglenozoa</taxon>
        <taxon>Kinetoplastea</taxon>
        <taxon>Metakinetoplastina</taxon>
        <taxon>Trypanosomatida</taxon>
        <taxon>Trypanosomatidae</taxon>
        <taxon>Strigomonadinae</taxon>
        <taxon>Angomonas</taxon>
    </lineage>
</organism>
<dbReference type="VEuPathDB" id="TriTrypDB:ADEAN_000112100"/>
<feature type="compositionally biased region" description="Basic and acidic residues" evidence="1">
    <location>
        <begin position="153"/>
        <end position="162"/>
    </location>
</feature>
<evidence type="ECO:0000256" key="1">
    <source>
        <dbReference type="SAM" id="MobiDB-lite"/>
    </source>
</evidence>
<feature type="region of interest" description="Disordered" evidence="1">
    <location>
        <begin position="104"/>
        <end position="179"/>
    </location>
</feature>
<evidence type="ECO:0000313" key="3">
    <source>
        <dbReference type="Proteomes" id="UP000515908"/>
    </source>
</evidence>
<keyword evidence="3" id="KW-1185">Reference proteome</keyword>
<proteinExistence type="predicted"/>
<feature type="compositionally biased region" description="Basic residues" evidence="1">
    <location>
        <begin position="143"/>
        <end position="152"/>
    </location>
</feature>
<name>A0A7G2C1N1_9TRYP</name>
<reference evidence="2 3" key="1">
    <citation type="submission" date="2020-08" db="EMBL/GenBank/DDBJ databases">
        <authorList>
            <person name="Newling K."/>
            <person name="Davey J."/>
            <person name="Forrester S."/>
        </authorList>
    </citation>
    <scope>NUCLEOTIDE SEQUENCE [LARGE SCALE GENOMIC DNA]</scope>
    <source>
        <strain evidence="3">Crithidia deanei Carvalho (ATCC PRA-265)</strain>
    </source>
</reference>
<feature type="region of interest" description="Disordered" evidence="1">
    <location>
        <begin position="238"/>
        <end position="258"/>
    </location>
</feature>
<feature type="compositionally biased region" description="Acidic residues" evidence="1">
    <location>
        <begin position="210"/>
        <end position="223"/>
    </location>
</feature>
<dbReference type="EMBL" id="LR877146">
    <property type="protein sequence ID" value="CAD2213678.1"/>
    <property type="molecule type" value="Genomic_DNA"/>
</dbReference>